<dbReference type="SUPFAM" id="SSF117856">
    <property type="entry name" value="AF0104/ALDC/Ptd012-like"/>
    <property type="match status" value="1"/>
</dbReference>
<dbReference type="PANTHER" id="PTHR34988:SF1">
    <property type="entry name" value="DNA-BINDING PROTEIN"/>
    <property type="match status" value="1"/>
</dbReference>
<dbReference type="Gene3D" id="3.30.1330.80">
    <property type="entry name" value="Hypothetical protein, similar to alpha- acetolactate decarboxylase, domain 2"/>
    <property type="match status" value="1"/>
</dbReference>
<dbReference type="PANTHER" id="PTHR34988">
    <property type="entry name" value="PROTEIN, PUTATIVE-RELATED"/>
    <property type="match status" value="1"/>
</dbReference>
<dbReference type="InterPro" id="IPR025707">
    <property type="entry name" value="DNA_bp_PD1"/>
</dbReference>
<dbReference type="AlphaFoldDB" id="A0A1G2R035"/>
<dbReference type="PIRSF" id="PIRSF016702">
    <property type="entry name" value="DNA_bp_PD1"/>
    <property type="match status" value="1"/>
</dbReference>
<accession>A0A1G2R035</accession>
<proteinExistence type="predicted"/>
<protein>
    <recommendedName>
        <fullName evidence="1">PPC domain-containing protein</fullName>
    </recommendedName>
</protein>
<evidence type="ECO:0000313" key="2">
    <source>
        <dbReference type="EMBL" id="OHA65632.1"/>
    </source>
</evidence>
<organism evidence="2 3">
    <name type="scientific">Candidatus Wildermuthbacteria bacterium RIFCSPHIGHO2_02_FULL_45_25</name>
    <dbReference type="NCBI Taxonomy" id="1802450"/>
    <lineage>
        <taxon>Bacteria</taxon>
        <taxon>Candidatus Wildermuthiibacteriota</taxon>
    </lineage>
</organism>
<gene>
    <name evidence="2" type="ORF">A3C04_01525</name>
</gene>
<comment type="caution">
    <text evidence="2">The sequence shown here is derived from an EMBL/GenBank/DDBJ whole genome shotgun (WGS) entry which is preliminary data.</text>
</comment>
<evidence type="ECO:0000259" key="1">
    <source>
        <dbReference type="PROSITE" id="PS51742"/>
    </source>
</evidence>
<name>A0A1G2R035_9BACT</name>
<dbReference type="InterPro" id="IPR005175">
    <property type="entry name" value="PPC_dom"/>
</dbReference>
<dbReference type="Pfam" id="PF03479">
    <property type="entry name" value="PCC"/>
    <property type="match status" value="1"/>
</dbReference>
<dbReference type="Proteomes" id="UP000178092">
    <property type="component" value="Unassembled WGS sequence"/>
</dbReference>
<feature type="domain" description="PPC" evidence="1">
    <location>
        <begin position="5"/>
        <end position="144"/>
    </location>
</feature>
<dbReference type="PROSITE" id="PS51742">
    <property type="entry name" value="PPC"/>
    <property type="match status" value="1"/>
</dbReference>
<evidence type="ECO:0000313" key="3">
    <source>
        <dbReference type="Proteomes" id="UP000178092"/>
    </source>
</evidence>
<dbReference type="CDD" id="cd11378">
    <property type="entry name" value="DUF296"/>
    <property type="match status" value="1"/>
</dbReference>
<sequence length="148" mass="16663">MKYILNSNHTSILRADPPEDVIDQLKVFCSEHNIHAGTFSVIGAVKELQLGWYDTDTKRYTKKDFRQKLEVTGMLGNISVREDDPKEIIVHAHGTFSDETMGVFGGHVFRAVVGGACEIALTQLEGVVRKKYFDSIGLYLMDPERESE</sequence>
<dbReference type="EMBL" id="MHTV01000043">
    <property type="protein sequence ID" value="OHA65632.1"/>
    <property type="molecule type" value="Genomic_DNA"/>
</dbReference>
<reference evidence="2 3" key="1">
    <citation type="journal article" date="2016" name="Nat. Commun.">
        <title>Thousands of microbial genomes shed light on interconnected biogeochemical processes in an aquifer system.</title>
        <authorList>
            <person name="Anantharaman K."/>
            <person name="Brown C.T."/>
            <person name="Hug L.A."/>
            <person name="Sharon I."/>
            <person name="Castelle C.J."/>
            <person name="Probst A.J."/>
            <person name="Thomas B.C."/>
            <person name="Singh A."/>
            <person name="Wilkins M.J."/>
            <person name="Karaoz U."/>
            <person name="Brodie E.L."/>
            <person name="Williams K.H."/>
            <person name="Hubbard S.S."/>
            <person name="Banfield J.F."/>
        </authorList>
    </citation>
    <scope>NUCLEOTIDE SEQUENCE [LARGE SCALE GENOMIC DNA]</scope>
</reference>